<dbReference type="CDD" id="cd21175">
    <property type="entry name" value="LPMO_AA9"/>
    <property type="match status" value="1"/>
</dbReference>
<dbReference type="AlphaFoldDB" id="A0A3N4IIL9"/>
<evidence type="ECO:0000256" key="10">
    <source>
        <dbReference type="ARBA" id="ARBA00023157"/>
    </source>
</evidence>
<evidence type="ECO:0000256" key="9">
    <source>
        <dbReference type="ARBA" id="ARBA00023033"/>
    </source>
</evidence>
<evidence type="ECO:0000256" key="1">
    <source>
        <dbReference type="ARBA" id="ARBA00001973"/>
    </source>
</evidence>
<evidence type="ECO:0000256" key="11">
    <source>
        <dbReference type="ARBA" id="ARBA00023277"/>
    </source>
</evidence>
<dbReference type="EMBL" id="ML119654">
    <property type="protein sequence ID" value="RPA85277.1"/>
    <property type="molecule type" value="Genomic_DNA"/>
</dbReference>
<evidence type="ECO:0000256" key="8">
    <source>
        <dbReference type="ARBA" id="ARBA00023008"/>
    </source>
</evidence>
<evidence type="ECO:0000256" key="3">
    <source>
        <dbReference type="ARBA" id="ARBA00022525"/>
    </source>
</evidence>
<evidence type="ECO:0000313" key="18">
    <source>
        <dbReference type="Proteomes" id="UP000275078"/>
    </source>
</evidence>
<dbReference type="GO" id="GO:0004497">
    <property type="term" value="F:monooxygenase activity"/>
    <property type="evidence" value="ECO:0007669"/>
    <property type="project" value="UniProtKB-KW"/>
</dbReference>
<proteinExistence type="inferred from homology"/>
<dbReference type="InterPro" id="IPR049892">
    <property type="entry name" value="AA9"/>
</dbReference>
<keyword evidence="11" id="KW-0119">Carbohydrate metabolism</keyword>
<evidence type="ECO:0000256" key="15">
    <source>
        <dbReference type="ARBA" id="ARBA00047174"/>
    </source>
</evidence>
<dbReference type="GO" id="GO:0046872">
    <property type="term" value="F:metal ion binding"/>
    <property type="evidence" value="ECO:0007669"/>
    <property type="project" value="UniProtKB-KW"/>
</dbReference>
<dbReference type="PANTHER" id="PTHR33353">
    <property type="entry name" value="PUTATIVE (AFU_ORTHOLOGUE AFUA_1G12560)-RELATED"/>
    <property type="match status" value="1"/>
</dbReference>
<keyword evidence="4" id="KW-0479">Metal-binding</keyword>
<accession>A0A3N4IIL9</accession>
<evidence type="ECO:0000313" key="17">
    <source>
        <dbReference type="EMBL" id="RPA85277.1"/>
    </source>
</evidence>
<dbReference type="GO" id="GO:0005576">
    <property type="term" value="C:extracellular region"/>
    <property type="evidence" value="ECO:0007669"/>
    <property type="project" value="UniProtKB-SubCell"/>
</dbReference>
<evidence type="ECO:0000256" key="6">
    <source>
        <dbReference type="ARBA" id="ARBA00023001"/>
    </source>
</evidence>
<keyword evidence="17" id="KW-0378">Hydrolase</keyword>
<sequence>VSAHGFLQTITTPDRTYPGWSPYTDPHIKPEPKRYTRRYFTNGPVPDFTSSDIACNVGGNSPISEYINVKAGDKITFQWDTWPETHKGPILTYLLPCPGPCSHLTLPTTNTWYKIHQSGYTGGIWATDRLIAQNLTSTLTLPSTLPSGEYLLRHEILALHEAGREKGAQFYPSCAQLKVEGPPGEKDVWKGLEGVRLPGVYEVEGEGVLVDIY</sequence>
<dbReference type="Pfam" id="PF03443">
    <property type="entry name" value="AA9"/>
    <property type="match status" value="1"/>
</dbReference>
<evidence type="ECO:0000256" key="7">
    <source>
        <dbReference type="ARBA" id="ARBA00023002"/>
    </source>
</evidence>
<dbReference type="EC" id="1.14.99.56" evidence="15"/>
<dbReference type="GO" id="GO:0016787">
    <property type="term" value="F:hydrolase activity"/>
    <property type="evidence" value="ECO:0007669"/>
    <property type="project" value="UniProtKB-KW"/>
</dbReference>
<keyword evidence="3" id="KW-0964">Secreted</keyword>
<evidence type="ECO:0000256" key="4">
    <source>
        <dbReference type="ARBA" id="ARBA00022723"/>
    </source>
</evidence>
<evidence type="ECO:0000256" key="13">
    <source>
        <dbReference type="ARBA" id="ARBA00044502"/>
    </source>
</evidence>
<comment type="similarity">
    <text evidence="13">Belongs to the polysaccharide monooxygenase AA9 family.</text>
</comment>
<protein>
    <recommendedName>
        <fullName evidence="15">lytic cellulose monooxygenase (C4-dehydrogenating)</fullName>
        <ecNumber evidence="15">1.14.99.56</ecNumber>
    </recommendedName>
</protein>
<keyword evidence="9" id="KW-0503">Monooxygenase</keyword>
<keyword evidence="18" id="KW-1185">Reference proteome</keyword>
<reference evidence="17 18" key="1">
    <citation type="journal article" date="2018" name="Nat. Ecol. Evol.">
        <title>Pezizomycetes genomes reveal the molecular basis of ectomycorrhizal truffle lifestyle.</title>
        <authorList>
            <person name="Murat C."/>
            <person name="Payen T."/>
            <person name="Noel B."/>
            <person name="Kuo A."/>
            <person name="Morin E."/>
            <person name="Chen J."/>
            <person name="Kohler A."/>
            <person name="Krizsan K."/>
            <person name="Balestrini R."/>
            <person name="Da Silva C."/>
            <person name="Montanini B."/>
            <person name="Hainaut M."/>
            <person name="Levati E."/>
            <person name="Barry K.W."/>
            <person name="Belfiori B."/>
            <person name="Cichocki N."/>
            <person name="Clum A."/>
            <person name="Dockter R.B."/>
            <person name="Fauchery L."/>
            <person name="Guy J."/>
            <person name="Iotti M."/>
            <person name="Le Tacon F."/>
            <person name="Lindquist E.A."/>
            <person name="Lipzen A."/>
            <person name="Malagnac F."/>
            <person name="Mello A."/>
            <person name="Molinier V."/>
            <person name="Miyauchi S."/>
            <person name="Poulain J."/>
            <person name="Riccioni C."/>
            <person name="Rubini A."/>
            <person name="Sitrit Y."/>
            <person name="Splivallo R."/>
            <person name="Traeger S."/>
            <person name="Wang M."/>
            <person name="Zifcakova L."/>
            <person name="Wipf D."/>
            <person name="Zambonelli A."/>
            <person name="Paolocci F."/>
            <person name="Nowrousian M."/>
            <person name="Ottonello S."/>
            <person name="Baldrian P."/>
            <person name="Spatafora J.W."/>
            <person name="Henrissat B."/>
            <person name="Nagy L.G."/>
            <person name="Aury J.M."/>
            <person name="Wincker P."/>
            <person name="Grigoriev I.V."/>
            <person name="Bonfante P."/>
            <person name="Martin F.M."/>
        </authorList>
    </citation>
    <scope>NUCLEOTIDE SEQUENCE [LARGE SCALE GENOMIC DNA]</scope>
    <source>
        <strain evidence="17 18">RN42</strain>
    </source>
</reference>
<keyword evidence="8" id="KW-0186">Copper</keyword>
<keyword evidence="12" id="KW-0624">Polysaccharide degradation</keyword>
<dbReference type="GO" id="GO:0030245">
    <property type="term" value="P:cellulose catabolic process"/>
    <property type="evidence" value="ECO:0007669"/>
    <property type="project" value="UniProtKB-KW"/>
</dbReference>
<feature type="domain" description="Auxiliary Activity family 9 catalytic" evidence="16">
    <location>
        <begin position="4"/>
        <end position="213"/>
    </location>
</feature>
<dbReference type="STRING" id="1160509.A0A3N4IIL9"/>
<dbReference type="OrthoDB" id="4849160at2759"/>
<name>A0A3N4IIL9_ASCIM</name>
<comment type="subcellular location">
    <subcellularLocation>
        <location evidence="2">Secreted</location>
    </subcellularLocation>
</comment>
<dbReference type="PANTHER" id="PTHR33353:SF10">
    <property type="entry name" value="ENDO-BETA-1,4-GLUCANASE D"/>
    <property type="match status" value="1"/>
</dbReference>
<keyword evidence="6" id="KW-0136">Cellulose degradation</keyword>
<evidence type="ECO:0000256" key="12">
    <source>
        <dbReference type="ARBA" id="ARBA00023326"/>
    </source>
</evidence>
<evidence type="ECO:0000259" key="16">
    <source>
        <dbReference type="Pfam" id="PF03443"/>
    </source>
</evidence>
<organism evidence="17 18">
    <name type="scientific">Ascobolus immersus RN42</name>
    <dbReference type="NCBI Taxonomy" id="1160509"/>
    <lineage>
        <taxon>Eukaryota</taxon>
        <taxon>Fungi</taxon>
        <taxon>Dikarya</taxon>
        <taxon>Ascomycota</taxon>
        <taxon>Pezizomycotina</taxon>
        <taxon>Pezizomycetes</taxon>
        <taxon>Pezizales</taxon>
        <taxon>Ascobolaceae</taxon>
        <taxon>Ascobolus</taxon>
    </lineage>
</organism>
<dbReference type="Proteomes" id="UP000275078">
    <property type="component" value="Unassembled WGS sequence"/>
</dbReference>
<feature type="non-terminal residue" evidence="17">
    <location>
        <position position="213"/>
    </location>
</feature>
<dbReference type="InterPro" id="IPR005103">
    <property type="entry name" value="AA9_LPMO"/>
</dbReference>
<keyword evidence="10" id="KW-1015">Disulfide bond</keyword>
<feature type="non-terminal residue" evidence="17">
    <location>
        <position position="1"/>
    </location>
</feature>
<keyword evidence="5" id="KW-0732">Signal</keyword>
<keyword evidence="7" id="KW-0560">Oxidoreductase</keyword>
<comment type="cofactor">
    <cofactor evidence="1">
        <name>Cu(2+)</name>
        <dbReference type="ChEBI" id="CHEBI:29036"/>
    </cofactor>
</comment>
<gene>
    <name evidence="17" type="ORF">BJ508DRAFT_201321</name>
</gene>
<comment type="catalytic activity">
    <reaction evidence="14">
        <text>[(1-&gt;4)-beta-D-glucosyl]n+m + reduced acceptor + O2 = 4-dehydro-beta-D-glucosyl-[(1-&gt;4)-beta-D-glucosyl]n-1 + [(1-&gt;4)-beta-D-glucosyl]m + acceptor + H2O.</text>
        <dbReference type="EC" id="1.14.99.56"/>
    </reaction>
</comment>
<dbReference type="Gene3D" id="2.70.50.70">
    <property type="match status" value="1"/>
</dbReference>
<evidence type="ECO:0000256" key="2">
    <source>
        <dbReference type="ARBA" id="ARBA00004613"/>
    </source>
</evidence>
<evidence type="ECO:0000256" key="14">
    <source>
        <dbReference type="ARBA" id="ARBA00045077"/>
    </source>
</evidence>
<evidence type="ECO:0000256" key="5">
    <source>
        <dbReference type="ARBA" id="ARBA00022729"/>
    </source>
</evidence>